<evidence type="ECO:0000259" key="5">
    <source>
        <dbReference type="Pfam" id="PF02826"/>
    </source>
</evidence>
<organism evidence="7">
    <name type="scientific">Vanderwaltozyma polyspora (strain ATCC 22028 / DSM 70294 / BCRC 21397 / CBS 2163 / NBRC 10782 / NRRL Y-8283 / UCD 57-17)</name>
    <name type="common">Kluyveromyces polysporus</name>
    <dbReference type="NCBI Taxonomy" id="436907"/>
    <lineage>
        <taxon>Eukaryota</taxon>
        <taxon>Fungi</taxon>
        <taxon>Dikarya</taxon>
        <taxon>Ascomycota</taxon>
        <taxon>Saccharomycotina</taxon>
        <taxon>Saccharomycetes</taxon>
        <taxon>Saccharomycetales</taxon>
        <taxon>Saccharomycetaceae</taxon>
        <taxon>Vanderwaltozyma</taxon>
    </lineage>
</organism>
<accession>A7TF79</accession>
<evidence type="ECO:0000256" key="1">
    <source>
        <dbReference type="ARBA" id="ARBA00005854"/>
    </source>
</evidence>
<evidence type="ECO:0000259" key="4">
    <source>
        <dbReference type="Pfam" id="PF00389"/>
    </source>
</evidence>
<dbReference type="Gene3D" id="3.40.50.720">
    <property type="entry name" value="NAD(P)-binding Rossmann-like Domain"/>
    <property type="match status" value="2"/>
</dbReference>
<dbReference type="STRING" id="436907.A7TF79"/>
<keyword evidence="7" id="KW-1185">Reference proteome</keyword>
<dbReference type="GO" id="GO:0030267">
    <property type="term" value="F:glyoxylate reductase (NADPH) activity"/>
    <property type="evidence" value="ECO:0007669"/>
    <property type="project" value="TreeGrafter"/>
</dbReference>
<dbReference type="GO" id="GO:0016618">
    <property type="term" value="F:hydroxypyruvate reductase [NAD(P)H] activity"/>
    <property type="evidence" value="ECO:0007669"/>
    <property type="project" value="TreeGrafter"/>
</dbReference>
<dbReference type="Pfam" id="PF00389">
    <property type="entry name" value="2-Hacid_dh"/>
    <property type="match status" value="1"/>
</dbReference>
<dbReference type="CDD" id="cd12168">
    <property type="entry name" value="Mand_dh_like"/>
    <property type="match status" value="1"/>
</dbReference>
<dbReference type="Proteomes" id="UP000000267">
    <property type="component" value="Unassembled WGS sequence"/>
</dbReference>
<dbReference type="GO" id="GO:0051287">
    <property type="term" value="F:NAD binding"/>
    <property type="evidence" value="ECO:0007669"/>
    <property type="project" value="InterPro"/>
</dbReference>
<dbReference type="InterPro" id="IPR006139">
    <property type="entry name" value="D-isomer_2_OHA_DH_cat_dom"/>
</dbReference>
<dbReference type="OrthoDB" id="9991913at2759"/>
<feature type="domain" description="D-isomer specific 2-hydroxyacid dehydrogenase NAD-binding" evidence="5">
    <location>
        <begin position="127"/>
        <end position="305"/>
    </location>
</feature>
<protein>
    <recommendedName>
        <fullName evidence="8">Glyoxylate reductase 1</fullName>
    </recommendedName>
</protein>
<evidence type="ECO:0000313" key="7">
    <source>
        <dbReference type="Proteomes" id="UP000000267"/>
    </source>
</evidence>
<evidence type="ECO:0000256" key="3">
    <source>
        <dbReference type="RuleBase" id="RU003719"/>
    </source>
</evidence>
<dbReference type="GO" id="GO:0009436">
    <property type="term" value="P:glyoxylate catabolic process"/>
    <property type="evidence" value="ECO:0007669"/>
    <property type="project" value="EnsemblFungi"/>
</dbReference>
<dbReference type="SUPFAM" id="SSF52283">
    <property type="entry name" value="Formate/glycerate dehydrogenase catalytic domain-like"/>
    <property type="match status" value="1"/>
</dbReference>
<dbReference type="InParanoid" id="A7TF79"/>
<evidence type="ECO:0000256" key="2">
    <source>
        <dbReference type="ARBA" id="ARBA00023002"/>
    </source>
</evidence>
<dbReference type="PhylomeDB" id="A7TF79"/>
<dbReference type="PANTHER" id="PTHR10996">
    <property type="entry name" value="2-HYDROXYACID DEHYDROGENASE-RELATED"/>
    <property type="match status" value="1"/>
</dbReference>
<dbReference type="SUPFAM" id="SSF51735">
    <property type="entry name" value="NAD(P)-binding Rossmann-fold domains"/>
    <property type="match status" value="1"/>
</dbReference>
<name>A7TF79_VANPO</name>
<evidence type="ECO:0008006" key="8">
    <source>
        <dbReference type="Google" id="ProtNLM"/>
    </source>
</evidence>
<dbReference type="InterPro" id="IPR029752">
    <property type="entry name" value="D-isomer_DH_CS1"/>
</dbReference>
<dbReference type="AlphaFoldDB" id="A7TF79"/>
<dbReference type="KEGG" id="vpo:Kpol_2000p72"/>
<gene>
    <name evidence="6" type="ORF">Kpol_2000p72</name>
</gene>
<dbReference type="PROSITE" id="PS00065">
    <property type="entry name" value="D_2_HYDROXYACID_DH_1"/>
    <property type="match status" value="1"/>
</dbReference>
<dbReference type="InterPro" id="IPR006140">
    <property type="entry name" value="D-isomer_DH_NAD-bd"/>
</dbReference>
<comment type="similarity">
    <text evidence="1 3">Belongs to the D-isomer specific 2-hydroxyacid dehydrogenase family.</text>
</comment>
<dbReference type="HOGENOM" id="CLU_019796_1_2_1"/>
<dbReference type="GO" id="GO:0005829">
    <property type="term" value="C:cytosol"/>
    <property type="evidence" value="ECO:0007669"/>
    <property type="project" value="TreeGrafter"/>
</dbReference>
<dbReference type="FunCoup" id="A7TF79">
    <property type="interactions" value="512"/>
</dbReference>
<proteinExistence type="inferred from homology"/>
<dbReference type="GO" id="GO:0047964">
    <property type="term" value="F:glyoxylate reductase (NADH) activity"/>
    <property type="evidence" value="ECO:0007669"/>
    <property type="project" value="EnsemblFungi"/>
</dbReference>
<dbReference type="InterPro" id="IPR029753">
    <property type="entry name" value="D-isomer_DH_CS"/>
</dbReference>
<dbReference type="InterPro" id="IPR036291">
    <property type="entry name" value="NAD(P)-bd_dom_sf"/>
</dbReference>
<dbReference type="PANTHER" id="PTHR10996:SF257">
    <property type="entry name" value="GLYOXYLATE REDUCTASE 1"/>
    <property type="match status" value="1"/>
</dbReference>
<dbReference type="PROSITE" id="PS00670">
    <property type="entry name" value="D_2_HYDROXYACID_DH_2"/>
    <property type="match status" value="1"/>
</dbReference>
<keyword evidence="2 3" id="KW-0560">Oxidoreductase</keyword>
<dbReference type="EMBL" id="DS480382">
    <property type="protein sequence ID" value="EDO19104.1"/>
    <property type="molecule type" value="Genomic_DNA"/>
</dbReference>
<dbReference type="OMA" id="PHIAWAY"/>
<dbReference type="FunFam" id="3.40.50.720:FF:000026">
    <property type="entry name" value="Glyoxylate/hydroxypyruvate reductase B"/>
    <property type="match status" value="1"/>
</dbReference>
<reference evidence="6 7" key="1">
    <citation type="journal article" date="2007" name="Proc. Natl. Acad. Sci. U.S.A.">
        <title>Independent sorting-out of thousands of duplicated gene pairs in two yeast species descended from a whole-genome duplication.</title>
        <authorList>
            <person name="Scannell D.R."/>
            <person name="Frank A.C."/>
            <person name="Conant G.C."/>
            <person name="Byrne K.P."/>
            <person name="Woolfit M."/>
            <person name="Wolfe K.H."/>
        </authorList>
    </citation>
    <scope>NUCLEOTIDE SEQUENCE [LARGE SCALE GENOMIC DNA]</scope>
    <source>
        <strain evidence="7">ATCC 22028 / DSM 70294 / BCRC 21397 / CBS 2163 / NBRC 10782 / NRRL Y-8283 / UCD 57-17</strain>
    </source>
</reference>
<feature type="domain" description="D-isomer specific 2-hydroxyacid dehydrogenase catalytic" evidence="4">
    <location>
        <begin position="23"/>
        <end position="336"/>
    </location>
</feature>
<dbReference type="eggNOG" id="KOG0069">
    <property type="taxonomic scope" value="Eukaryota"/>
</dbReference>
<sequence length="352" mass="38875">MVGQGKPVLLRLGNINFAQDVWDQFSDTVEVLTLNPDTTREDFIKELKNPNGKFAKVSVITRTYHSYLQTGRFDKEIAAALPDSVIAVCHTGAGYDQIDTQYFTERKIQVSHCPNVVNAATADVHVFLLLGALRNFEYGHRNLLAGKWPSSGAGAGAPFGHDPEGKTVGVLGLGGIGRAIVKRLQPFGFKKFIYHNRTRLFPELENGCEYVSFNELLAQSDVISINVPLNANTRHLVNEEAINKMKDGVVLVNTARGAVIDEQAMIKHLKTGKIRSVGLDVFEHEPEVPQELLDMPQVVATPHMGTYCVETLRNMEIHVVDNSKSALKTGKVISLVPEMQSETWVSDCKPIL</sequence>
<evidence type="ECO:0000313" key="6">
    <source>
        <dbReference type="EMBL" id="EDO19104.1"/>
    </source>
</evidence>
<dbReference type="GeneID" id="5547433"/>
<dbReference type="RefSeq" id="XP_001646962.1">
    <property type="nucleotide sequence ID" value="XM_001646912.1"/>
</dbReference>
<dbReference type="InterPro" id="IPR050223">
    <property type="entry name" value="D-isomer_2-hydroxyacid_DH"/>
</dbReference>
<dbReference type="Pfam" id="PF02826">
    <property type="entry name" value="2-Hacid_dh_C"/>
    <property type="match status" value="1"/>
</dbReference>
<dbReference type="PROSITE" id="PS00671">
    <property type="entry name" value="D_2_HYDROXYACID_DH_3"/>
    <property type="match status" value="1"/>
</dbReference>